<dbReference type="AlphaFoldDB" id="A0A7X4H0N8"/>
<comment type="caution">
    <text evidence="2">The sequence shown here is derived from an EMBL/GenBank/DDBJ whole genome shotgun (WGS) entry which is preliminary data.</text>
</comment>
<organism evidence="2 3">
    <name type="scientific">Duganella margarita</name>
    <dbReference type="NCBI Taxonomy" id="2692170"/>
    <lineage>
        <taxon>Bacteria</taxon>
        <taxon>Pseudomonadati</taxon>
        <taxon>Pseudomonadota</taxon>
        <taxon>Betaproteobacteria</taxon>
        <taxon>Burkholderiales</taxon>
        <taxon>Oxalobacteraceae</taxon>
        <taxon>Telluria group</taxon>
        <taxon>Duganella</taxon>
    </lineage>
</organism>
<gene>
    <name evidence="2" type="ORF">GTP56_13305</name>
</gene>
<evidence type="ECO:0000256" key="1">
    <source>
        <dbReference type="SAM" id="SignalP"/>
    </source>
</evidence>
<name>A0A7X4H0N8_9BURK</name>
<feature type="signal peptide" evidence="1">
    <location>
        <begin position="1"/>
        <end position="28"/>
    </location>
</feature>
<feature type="chain" id="PRO_5030978249" description="Transporter substrate-binding domain-containing protein" evidence="1">
    <location>
        <begin position="29"/>
        <end position="271"/>
    </location>
</feature>
<dbReference type="SUPFAM" id="SSF53850">
    <property type="entry name" value="Periplasmic binding protein-like II"/>
    <property type="match status" value="1"/>
</dbReference>
<sequence>MTLRAGISLMLLAAVAATAIMAAPLVRAADCIPIRVGYMDQNRPPYWLGDGDKVPDPPGAAVDLIHDAVLGAGFGCTPVWVRLPAARIKVALAAGDIDLAPLGEMSFYPAEIAIPRDKAGNIDLNRALHNQVLVLVRARDKLPPSTNPMQYFKDKTLGIPMGNSYAPRLREAGLRLDDGARDLDRNIEKLRLGRVDGVVVAAVTPKHLKQTLAKYKGEIVQLPQALLNIRLWLAFNDSFYHAHPQQAEALWTWLDTNRGRLGYVMQRYQKD</sequence>
<keyword evidence="1" id="KW-0732">Signal</keyword>
<accession>A0A7X4H0N8</accession>
<reference evidence="2 3" key="1">
    <citation type="submission" date="2019-12" db="EMBL/GenBank/DDBJ databases">
        <title>Novel species isolated from a subtropical stream in China.</title>
        <authorList>
            <person name="Lu H."/>
        </authorList>
    </citation>
    <scope>NUCLEOTIDE SEQUENCE [LARGE SCALE GENOMIC DNA]</scope>
    <source>
        <strain evidence="2 3">FT134W</strain>
    </source>
</reference>
<dbReference type="Proteomes" id="UP000469734">
    <property type="component" value="Unassembled WGS sequence"/>
</dbReference>
<evidence type="ECO:0000313" key="3">
    <source>
        <dbReference type="Proteomes" id="UP000469734"/>
    </source>
</evidence>
<evidence type="ECO:0000313" key="2">
    <source>
        <dbReference type="EMBL" id="MYM73167.1"/>
    </source>
</evidence>
<protein>
    <recommendedName>
        <fullName evidence="4">Transporter substrate-binding domain-containing protein</fullName>
    </recommendedName>
</protein>
<proteinExistence type="predicted"/>
<evidence type="ECO:0008006" key="4">
    <source>
        <dbReference type="Google" id="ProtNLM"/>
    </source>
</evidence>
<dbReference type="EMBL" id="WWCR01000012">
    <property type="protein sequence ID" value="MYM73167.1"/>
    <property type="molecule type" value="Genomic_DNA"/>
</dbReference>